<dbReference type="Pfam" id="PF01243">
    <property type="entry name" value="PNPOx_N"/>
    <property type="match status" value="1"/>
</dbReference>
<sequence length="176" mass="18916">MRAKNLAGLYDLKTLEWAPVAQRLAVGFTQAPGTGGPNRHSSWLSTVDEDGAPHVHGLGVLWHRDAFWFETGEHSVKGRNLAREPRCALSLALAEYDLAFQGVAEPVRDPDAVRELAALWAEGGWPCEPDETGTALTAPFSAPSAGSPPWLVYRFTITKATVLSVVGDGGATTFDF</sequence>
<protein>
    <submittedName>
        <fullName evidence="3">Pyridoxamine 5'-phosphate oxidase family protein</fullName>
    </submittedName>
</protein>
<evidence type="ECO:0000256" key="1">
    <source>
        <dbReference type="ARBA" id="ARBA00023002"/>
    </source>
</evidence>
<dbReference type="RefSeq" id="WP_398281622.1">
    <property type="nucleotide sequence ID" value="NZ_JBITLV010000004.1"/>
</dbReference>
<keyword evidence="1" id="KW-0560">Oxidoreductase</keyword>
<evidence type="ECO:0000313" key="4">
    <source>
        <dbReference type="Proteomes" id="UP001612915"/>
    </source>
</evidence>
<dbReference type="Proteomes" id="UP001612915">
    <property type="component" value="Unassembled WGS sequence"/>
</dbReference>
<evidence type="ECO:0000259" key="2">
    <source>
        <dbReference type="Pfam" id="PF01243"/>
    </source>
</evidence>
<proteinExistence type="predicted"/>
<dbReference type="InterPro" id="IPR011576">
    <property type="entry name" value="Pyridox_Oxase_N"/>
</dbReference>
<dbReference type="InterPro" id="IPR052019">
    <property type="entry name" value="F420H2_bilvrd_red/Heme_oxyg"/>
</dbReference>
<organism evidence="3 4">
    <name type="scientific">Spongisporangium articulatum</name>
    <dbReference type="NCBI Taxonomy" id="3362603"/>
    <lineage>
        <taxon>Bacteria</taxon>
        <taxon>Bacillati</taxon>
        <taxon>Actinomycetota</taxon>
        <taxon>Actinomycetes</taxon>
        <taxon>Kineosporiales</taxon>
        <taxon>Kineosporiaceae</taxon>
        <taxon>Spongisporangium</taxon>
    </lineage>
</organism>
<reference evidence="3 4" key="1">
    <citation type="submission" date="2024-10" db="EMBL/GenBank/DDBJ databases">
        <title>The Natural Products Discovery Center: Release of the First 8490 Sequenced Strains for Exploring Actinobacteria Biosynthetic Diversity.</title>
        <authorList>
            <person name="Kalkreuter E."/>
            <person name="Kautsar S.A."/>
            <person name="Yang D."/>
            <person name="Bader C.D."/>
            <person name="Teijaro C.N."/>
            <person name="Fluegel L."/>
            <person name="Davis C.M."/>
            <person name="Simpson J.R."/>
            <person name="Lauterbach L."/>
            <person name="Steele A.D."/>
            <person name="Gui C."/>
            <person name="Meng S."/>
            <person name="Li G."/>
            <person name="Viehrig K."/>
            <person name="Ye F."/>
            <person name="Su P."/>
            <person name="Kiefer A.F."/>
            <person name="Nichols A."/>
            <person name="Cepeda A.J."/>
            <person name="Yan W."/>
            <person name="Fan B."/>
            <person name="Jiang Y."/>
            <person name="Adhikari A."/>
            <person name="Zheng C.-J."/>
            <person name="Schuster L."/>
            <person name="Cowan T.M."/>
            <person name="Smanski M.J."/>
            <person name="Chevrette M.G."/>
            <person name="De Carvalho L.P.S."/>
            <person name="Shen B."/>
        </authorList>
    </citation>
    <scope>NUCLEOTIDE SEQUENCE [LARGE SCALE GENOMIC DNA]</scope>
    <source>
        <strain evidence="3 4">NPDC049639</strain>
    </source>
</reference>
<dbReference type="SUPFAM" id="SSF50475">
    <property type="entry name" value="FMN-binding split barrel"/>
    <property type="match status" value="1"/>
</dbReference>
<dbReference type="EMBL" id="JBITLV010000004">
    <property type="protein sequence ID" value="MFI7588303.1"/>
    <property type="molecule type" value="Genomic_DNA"/>
</dbReference>
<name>A0ABW8AQA1_9ACTN</name>
<accession>A0ABW8AQA1</accession>
<gene>
    <name evidence="3" type="ORF">ACIB24_14635</name>
</gene>
<feature type="domain" description="Pyridoxamine 5'-phosphate oxidase N-terminal" evidence="2">
    <location>
        <begin position="40"/>
        <end position="119"/>
    </location>
</feature>
<dbReference type="Gene3D" id="2.30.110.10">
    <property type="entry name" value="Electron Transport, Fmn-binding Protein, Chain A"/>
    <property type="match status" value="1"/>
</dbReference>
<dbReference type="InterPro" id="IPR012349">
    <property type="entry name" value="Split_barrel_FMN-bd"/>
</dbReference>
<evidence type="ECO:0000313" key="3">
    <source>
        <dbReference type="EMBL" id="MFI7588303.1"/>
    </source>
</evidence>
<comment type="caution">
    <text evidence="3">The sequence shown here is derived from an EMBL/GenBank/DDBJ whole genome shotgun (WGS) entry which is preliminary data.</text>
</comment>
<keyword evidence="4" id="KW-1185">Reference proteome</keyword>
<dbReference type="PANTHER" id="PTHR35176">
    <property type="entry name" value="HEME OXYGENASE HI_0854-RELATED"/>
    <property type="match status" value="1"/>
</dbReference>
<dbReference type="PANTHER" id="PTHR35176:SF4">
    <property type="entry name" value="PYRIDOXAMINE 5'-PHOSPHATE OXIDASE-RELATED FMN-BINDING"/>
    <property type="match status" value="1"/>
</dbReference>